<feature type="transmembrane region" description="Helical" evidence="3">
    <location>
        <begin position="277"/>
        <end position="299"/>
    </location>
</feature>
<feature type="coiled-coil region" evidence="1">
    <location>
        <begin position="163"/>
        <end position="227"/>
    </location>
</feature>
<dbReference type="InterPro" id="IPR025645">
    <property type="entry name" value="DUF4349"/>
</dbReference>
<dbReference type="AlphaFoldDB" id="A0A315Y053"/>
<evidence type="ECO:0000256" key="4">
    <source>
        <dbReference type="SAM" id="SignalP"/>
    </source>
</evidence>
<feature type="domain" description="DUF4349" evidence="5">
    <location>
        <begin position="75"/>
        <end position="297"/>
    </location>
</feature>
<dbReference type="PROSITE" id="PS51257">
    <property type="entry name" value="PROKAR_LIPOPROTEIN"/>
    <property type="match status" value="1"/>
</dbReference>
<accession>A0A315Y053</accession>
<dbReference type="Proteomes" id="UP000245720">
    <property type="component" value="Unassembled WGS sequence"/>
</dbReference>
<sequence>MKRSLLLLALAGTLSLTACGSGDKQDTPRPRNGEFTVGSYEDNDTAAAESADTENSDATATDYKQSEPKLIDTKMLVYSCDMSIDVLDFDKSLDRIHELISSYNGFIESEVYSDGGSSSQWVYSDDEKWKSLSAVIRVPSASYDSFCSDIEEVGDLRRKNASVENLSTEYSDLKTTLAIYEAKEQRYLDLLESVKNESDAIQYENELTDIQIQIATLKTRMNTIENDVAYSYINLSVNEVRKYTDKPVVKKTDTFGQRLKNTASETWSSFLEFLEKLLFVVIRVLPYLLLFGIIAFIIVKLAKLISKLAEKYRAKHPKPVRPAPVYMQAPPMYPAPQQMPVQNRAPVQGPPPPPKEKAAPNVDKADKKDDKDA</sequence>
<comment type="caution">
    <text evidence="6">The sequence shown here is derived from an EMBL/GenBank/DDBJ whole genome shotgun (WGS) entry which is preliminary data.</text>
</comment>
<proteinExistence type="predicted"/>
<keyword evidence="1" id="KW-0175">Coiled coil</keyword>
<protein>
    <submittedName>
        <fullName evidence="6">Uncharacterized protein DUF4349</fullName>
    </submittedName>
</protein>
<dbReference type="EMBL" id="QGDI01000004">
    <property type="protein sequence ID" value="PWJ13511.1"/>
    <property type="molecule type" value="Genomic_DNA"/>
</dbReference>
<dbReference type="RefSeq" id="WP_109726134.1">
    <property type="nucleotide sequence ID" value="NZ_QGDI01000004.1"/>
</dbReference>
<feature type="compositionally biased region" description="Low complexity" evidence="2">
    <location>
        <begin position="328"/>
        <end position="342"/>
    </location>
</feature>
<evidence type="ECO:0000313" key="6">
    <source>
        <dbReference type="EMBL" id="PWJ13511.1"/>
    </source>
</evidence>
<evidence type="ECO:0000259" key="5">
    <source>
        <dbReference type="Pfam" id="PF14257"/>
    </source>
</evidence>
<gene>
    <name evidence="6" type="ORF">IE37_01316</name>
</gene>
<reference evidence="6 7" key="1">
    <citation type="submission" date="2018-05" db="EMBL/GenBank/DDBJ databases">
        <title>The Hungate 1000. A catalogue of reference genomes from the rumen microbiome.</title>
        <authorList>
            <person name="Kelly W."/>
        </authorList>
    </citation>
    <scope>NUCLEOTIDE SEQUENCE [LARGE SCALE GENOMIC DNA]</scope>
    <source>
        <strain evidence="6 7">SAb67</strain>
    </source>
</reference>
<evidence type="ECO:0000256" key="2">
    <source>
        <dbReference type="SAM" id="MobiDB-lite"/>
    </source>
</evidence>
<feature type="signal peptide" evidence="4">
    <location>
        <begin position="1"/>
        <end position="20"/>
    </location>
</feature>
<feature type="compositionally biased region" description="Basic and acidic residues" evidence="2">
    <location>
        <begin position="354"/>
        <end position="373"/>
    </location>
</feature>
<evidence type="ECO:0000256" key="1">
    <source>
        <dbReference type="SAM" id="Coils"/>
    </source>
</evidence>
<evidence type="ECO:0000256" key="3">
    <source>
        <dbReference type="SAM" id="Phobius"/>
    </source>
</evidence>
<keyword evidence="3" id="KW-0472">Membrane</keyword>
<feature type="region of interest" description="Disordered" evidence="2">
    <location>
        <begin position="20"/>
        <end position="61"/>
    </location>
</feature>
<keyword evidence="4" id="KW-0732">Signal</keyword>
<organism evidence="6 7">
    <name type="scientific">Ruminococcus flavefaciens</name>
    <dbReference type="NCBI Taxonomy" id="1265"/>
    <lineage>
        <taxon>Bacteria</taxon>
        <taxon>Bacillati</taxon>
        <taxon>Bacillota</taxon>
        <taxon>Clostridia</taxon>
        <taxon>Eubacteriales</taxon>
        <taxon>Oscillospiraceae</taxon>
        <taxon>Ruminococcus</taxon>
    </lineage>
</organism>
<keyword evidence="3" id="KW-0812">Transmembrane</keyword>
<dbReference type="OrthoDB" id="5381491at2"/>
<feature type="chain" id="PRO_5039617595" evidence="4">
    <location>
        <begin position="21"/>
        <end position="373"/>
    </location>
</feature>
<feature type="region of interest" description="Disordered" evidence="2">
    <location>
        <begin position="328"/>
        <end position="373"/>
    </location>
</feature>
<evidence type="ECO:0000313" key="7">
    <source>
        <dbReference type="Proteomes" id="UP000245720"/>
    </source>
</evidence>
<name>A0A315Y053_RUMFL</name>
<dbReference type="Pfam" id="PF14257">
    <property type="entry name" value="DUF4349"/>
    <property type="match status" value="1"/>
</dbReference>
<feature type="compositionally biased region" description="Basic and acidic residues" evidence="2">
    <location>
        <begin position="23"/>
        <end position="32"/>
    </location>
</feature>
<keyword evidence="3" id="KW-1133">Transmembrane helix</keyword>